<reference evidence="3 4" key="1">
    <citation type="submission" date="2019-01" db="EMBL/GenBank/DDBJ databases">
        <title>Genomic insights into a novel species Rhodoferax sp.</title>
        <authorList>
            <person name="Jin L."/>
        </authorList>
    </citation>
    <scope>NUCLEOTIDE SEQUENCE [LARGE SCALE GENOMIC DNA]</scope>
    <source>
        <strain evidence="3 4">CHu59-6-5</strain>
    </source>
</reference>
<proteinExistence type="predicted"/>
<name>A0A515DAS7_9BURK</name>
<sequence>MKRWTQALAAVSAAVILASCGGGGGGVAGSNSTGFTQMVVFGDSLSDIGTYKVGTIAAVGGGKWTVNSPTAKNWTELIAAQYDLPTPCPAQTGLPSVLFAGFVGAPVQNFPDCRNYAQGSARVTSNFSPSSLAVQQAVYQAYGGAAGDPAATQAAASAAGLGLMAVPVVTQMNTHLSNVGGSYSGKELVAVMAGGNDFFMNLNGVSAAAAGGNGAAAAAQFAGWSPAVQTAVFAGGAAAANAAANAAVAGMAQAATELATDIKTLVLAKGATHVLVVNLPDVTQTPFGDTFDAPTKSLGTSMITAFNSTLQTDLAGVPGVLVVDAYTQGQDQTAHPAQYSLTNVTTPACSTTSPANPLAGSSLACTAASTIPGDTSHYQYADTVHPTPYGYQLLAKYVTLKLLAAGWQ</sequence>
<keyword evidence="2" id="KW-0732">Signal</keyword>
<accession>A0A515DAS7</accession>
<dbReference type="Proteomes" id="UP000316798">
    <property type="component" value="Chromosome"/>
</dbReference>
<evidence type="ECO:0008006" key="5">
    <source>
        <dbReference type="Google" id="ProtNLM"/>
    </source>
</evidence>
<evidence type="ECO:0000313" key="3">
    <source>
        <dbReference type="EMBL" id="QDL37486.1"/>
    </source>
</evidence>
<dbReference type="EMBL" id="CP035503">
    <property type="protein sequence ID" value="QDL37486.1"/>
    <property type="molecule type" value="Genomic_DNA"/>
</dbReference>
<dbReference type="PROSITE" id="PS51257">
    <property type="entry name" value="PROKAR_LIPOPROTEIN"/>
    <property type="match status" value="1"/>
</dbReference>
<dbReference type="SUPFAM" id="SSF52266">
    <property type="entry name" value="SGNH hydrolase"/>
    <property type="match status" value="1"/>
</dbReference>
<dbReference type="CDD" id="cd01847">
    <property type="entry name" value="Triacylglycerol_lipase_like"/>
    <property type="match status" value="1"/>
</dbReference>
<dbReference type="KEGG" id="rhf:EUB48_09555"/>
<keyword evidence="1" id="KW-0378">Hydrolase</keyword>
<evidence type="ECO:0000256" key="2">
    <source>
        <dbReference type="SAM" id="SignalP"/>
    </source>
</evidence>
<dbReference type="OrthoDB" id="5292073at2"/>
<dbReference type="InterPro" id="IPR051058">
    <property type="entry name" value="GDSL_Est/Lipase"/>
</dbReference>
<dbReference type="RefSeq" id="WP_142818654.1">
    <property type="nucleotide sequence ID" value="NZ_CP035503.1"/>
</dbReference>
<keyword evidence="4" id="KW-1185">Reference proteome</keyword>
<dbReference type="Pfam" id="PF00657">
    <property type="entry name" value="Lipase_GDSL"/>
    <property type="match status" value="1"/>
</dbReference>
<gene>
    <name evidence="3" type="ORF">EUB48_09555</name>
</gene>
<dbReference type="PANTHER" id="PTHR45648:SF22">
    <property type="entry name" value="GDSL LIPASE_ACYLHYDROLASE FAMILY PROTEIN (AFU_ORTHOLOGUE AFUA_4G14700)"/>
    <property type="match status" value="1"/>
</dbReference>
<dbReference type="InterPro" id="IPR001087">
    <property type="entry name" value="GDSL"/>
</dbReference>
<evidence type="ECO:0000256" key="1">
    <source>
        <dbReference type="ARBA" id="ARBA00022801"/>
    </source>
</evidence>
<dbReference type="GO" id="GO:0016788">
    <property type="term" value="F:hydrolase activity, acting on ester bonds"/>
    <property type="evidence" value="ECO:0007669"/>
    <property type="project" value="InterPro"/>
</dbReference>
<feature type="signal peptide" evidence="2">
    <location>
        <begin position="1"/>
        <end position="24"/>
    </location>
</feature>
<dbReference type="PANTHER" id="PTHR45648">
    <property type="entry name" value="GDSL LIPASE/ACYLHYDROLASE FAMILY PROTEIN (AFU_ORTHOLOGUE AFUA_4G14700)"/>
    <property type="match status" value="1"/>
</dbReference>
<evidence type="ECO:0000313" key="4">
    <source>
        <dbReference type="Proteomes" id="UP000316798"/>
    </source>
</evidence>
<organism evidence="3 4">
    <name type="scientific">Rhodoferax sediminis</name>
    <dbReference type="NCBI Taxonomy" id="2509614"/>
    <lineage>
        <taxon>Bacteria</taxon>
        <taxon>Pseudomonadati</taxon>
        <taxon>Pseudomonadota</taxon>
        <taxon>Betaproteobacteria</taxon>
        <taxon>Burkholderiales</taxon>
        <taxon>Comamonadaceae</taxon>
        <taxon>Rhodoferax</taxon>
    </lineage>
</organism>
<protein>
    <recommendedName>
        <fullName evidence="5">Esterase</fullName>
    </recommendedName>
</protein>
<dbReference type="AlphaFoldDB" id="A0A515DAS7"/>
<dbReference type="InterPro" id="IPR036514">
    <property type="entry name" value="SGNH_hydro_sf"/>
</dbReference>
<dbReference type="Gene3D" id="3.40.50.1110">
    <property type="entry name" value="SGNH hydrolase"/>
    <property type="match status" value="1"/>
</dbReference>
<feature type="chain" id="PRO_5022152352" description="Esterase" evidence="2">
    <location>
        <begin position="25"/>
        <end position="408"/>
    </location>
</feature>